<accession>A0ABQ4PZN9</accession>
<dbReference type="RefSeq" id="WP_220806564.1">
    <property type="nucleotide sequence ID" value="NZ_BPMK01000002.1"/>
</dbReference>
<gene>
    <name evidence="2" type="ORF">NCCP691_03920</name>
</gene>
<sequence length="148" mass="16485">MNAQENKQLVMQGYQNFANRDIQGILDKCTDDIEWFGADNDVVPFAGSFHGKQGVEQFFTTMAGAQEYMRFDPQQFIAEDDTVVVLGQMQARIHASGQTYESPWAHVFRLRDGKICSFQHFGDTAASERAYSGIRAGAGARPDATLSH</sequence>
<dbReference type="Proteomes" id="UP000887222">
    <property type="component" value="Unassembled WGS sequence"/>
</dbReference>
<evidence type="ECO:0000313" key="2">
    <source>
        <dbReference type="EMBL" id="GIZ50378.1"/>
    </source>
</evidence>
<dbReference type="PANTHER" id="PTHR41252">
    <property type="entry name" value="BLR2505 PROTEIN"/>
    <property type="match status" value="1"/>
</dbReference>
<dbReference type="InterPro" id="IPR032710">
    <property type="entry name" value="NTF2-like_dom_sf"/>
</dbReference>
<organism evidence="2 3">
    <name type="scientific">Noviherbaspirillum aridicola</name>
    <dbReference type="NCBI Taxonomy" id="2849687"/>
    <lineage>
        <taxon>Bacteria</taxon>
        <taxon>Pseudomonadati</taxon>
        <taxon>Pseudomonadota</taxon>
        <taxon>Betaproteobacteria</taxon>
        <taxon>Burkholderiales</taxon>
        <taxon>Oxalobacteraceae</taxon>
        <taxon>Noviherbaspirillum</taxon>
    </lineage>
</organism>
<reference evidence="2 3" key="1">
    <citation type="journal article" date="2022" name="Int. J. Syst. Evol. Microbiol.">
        <title>Noviherbaspirillum aridicola sp. nov., isolated from an arid soil in Pakistan.</title>
        <authorList>
            <person name="Khan I.U."/>
            <person name="Saqib M."/>
            <person name="Amin A."/>
            <person name="Hussain F."/>
            <person name="Li L."/>
            <person name="Liu Y.H."/>
            <person name="Fang B.Z."/>
            <person name="Ahmed I."/>
            <person name="Li W.J."/>
        </authorList>
    </citation>
    <scope>NUCLEOTIDE SEQUENCE [LARGE SCALE GENOMIC DNA]</scope>
    <source>
        <strain evidence="2 3">NCCP-691</strain>
    </source>
</reference>
<comment type="caution">
    <text evidence="2">The sequence shown here is derived from an EMBL/GenBank/DDBJ whole genome shotgun (WGS) entry which is preliminary data.</text>
</comment>
<dbReference type="Pfam" id="PF12680">
    <property type="entry name" value="SnoaL_2"/>
    <property type="match status" value="1"/>
</dbReference>
<evidence type="ECO:0000259" key="1">
    <source>
        <dbReference type="Pfam" id="PF12680"/>
    </source>
</evidence>
<dbReference type="EMBL" id="BPMK01000002">
    <property type="protein sequence ID" value="GIZ50378.1"/>
    <property type="molecule type" value="Genomic_DNA"/>
</dbReference>
<dbReference type="SUPFAM" id="SSF54427">
    <property type="entry name" value="NTF2-like"/>
    <property type="match status" value="1"/>
</dbReference>
<name>A0ABQ4PZN9_9BURK</name>
<feature type="domain" description="SnoaL-like" evidence="1">
    <location>
        <begin position="14"/>
        <end position="117"/>
    </location>
</feature>
<dbReference type="Gene3D" id="3.10.450.50">
    <property type="match status" value="1"/>
</dbReference>
<keyword evidence="3" id="KW-1185">Reference proteome</keyword>
<protein>
    <recommendedName>
        <fullName evidence="1">SnoaL-like domain-containing protein</fullName>
    </recommendedName>
</protein>
<dbReference type="PANTHER" id="PTHR41252:SF1">
    <property type="entry name" value="BLR2505 PROTEIN"/>
    <property type="match status" value="1"/>
</dbReference>
<dbReference type="InterPro" id="IPR037401">
    <property type="entry name" value="SnoaL-like"/>
</dbReference>
<evidence type="ECO:0000313" key="3">
    <source>
        <dbReference type="Proteomes" id="UP000887222"/>
    </source>
</evidence>
<proteinExistence type="predicted"/>